<evidence type="ECO:0000313" key="3">
    <source>
        <dbReference type="EMBL" id="KXS32334.1"/>
    </source>
</evidence>
<dbReference type="InterPro" id="IPR046703">
    <property type="entry name" value="DUF6776"/>
</dbReference>
<keyword evidence="2" id="KW-1133">Transmembrane helix</keyword>
<sequence>MWRGVERRFNIYAPQMAVRRHIPWYLRWGMVLPFVFASVLLAWWAYDNGLEFAGFHRSKAEQELSRLRDQVAKLQADNAHLNDQITQYERRIQIDQATTQATSDQLKNLSDENVKLQEDLVFFQNLTATGGKEGELGVHRLTLERDTIPGEYHLRMLLVQSGQRAKVFSGSYQLAATAVENNQSATYVFPKDESENSQFKLSFRYYRRIEQSIQLPADAQLVSVQVRIFEQGVTEPKVRQSVNLTNQGANDVQ</sequence>
<keyword evidence="2" id="KW-0472">Membrane</keyword>
<name>A0A139BTP2_9PROT</name>
<reference evidence="3 4" key="2">
    <citation type="submission" date="2016-03" db="EMBL/GenBank/DDBJ databases">
        <title>New uncultured bacterium of the family Gallionellaceae from acid mine drainage: description and reconstruction of genome based on metagenomic analysis of microbial community.</title>
        <authorList>
            <person name="Kadnikov V."/>
            <person name="Ivasenko D."/>
            <person name="Beletsky A."/>
            <person name="Mardanov A."/>
            <person name="Danilova E."/>
            <person name="Pimenov N."/>
            <person name="Karnachuk O."/>
            <person name="Ravin N."/>
        </authorList>
    </citation>
    <scope>NUCLEOTIDE SEQUENCE [LARGE SCALE GENOMIC DNA]</scope>
    <source>
        <strain evidence="3">ShG14-8</strain>
    </source>
</reference>
<organism evidence="3 4">
    <name type="scientific">Candidatus Gallionella acididurans</name>
    <dbReference type="NCBI Taxonomy" id="1796491"/>
    <lineage>
        <taxon>Bacteria</taxon>
        <taxon>Pseudomonadati</taxon>
        <taxon>Pseudomonadota</taxon>
        <taxon>Betaproteobacteria</taxon>
        <taxon>Nitrosomonadales</taxon>
        <taxon>Gallionellaceae</taxon>
        <taxon>Gallionella</taxon>
    </lineage>
</organism>
<dbReference type="AlphaFoldDB" id="A0A139BTP2"/>
<evidence type="ECO:0000256" key="1">
    <source>
        <dbReference type="SAM" id="Coils"/>
    </source>
</evidence>
<evidence type="ECO:0000313" key="4">
    <source>
        <dbReference type="Proteomes" id="UP000070578"/>
    </source>
</evidence>
<accession>A0A139BTP2</accession>
<comment type="caution">
    <text evidence="3">The sequence shown here is derived from an EMBL/GenBank/DDBJ whole genome shotgun (WGS) entry which is preliminary data.</text>
</comment>
<dbReference type="Pfam" id="PF20567">
    <property type="entry name" value="DUF6776"/>
    <property type="match status" value="1"/>
</dbReference>
<proteinExistence type="predicted"/>
<feature type="coiled-coil region" evidence="1">
    <location>
        <begin position="57"/>
        <end position="126"/>
    </location>
</feature>
<protein>
    <submittedName>
        <fullName evidence="3">Uncharacterized protein</fullName>
    </submittedName>
</protein>
<keyword evidence="2" id="KW-0812">Transmembrane</keyword>
<dbReference type="Proteomes" id="UP000070578">
    <property type="component" value="Unassembled WGS sequence"/>
</dbReference>
<dbReference type="EMBL" id="LSLI01000033">
    <property type="protein sequence ID" value="KXS32334.1"/>
    <property type="molecule type" value="Genomic_DNA"/>
</dbReference>
<evidence type="ECO:0000256" key="2">
    <source>
        <dbReference type="SAM" id="Phobius"/>
    </source>
</evidence>
<keyword evidence="1" id="KW-0175">Coiled coil</keyword>
<reference evidence="3 4" key="1">
    <citation type="submission" date="2016-02" db="EMBL/GenBank/DDBJ databases">
        <authorList>
            <person name="Wen L."/>
            <person name="He K."/>
            <person name="Yang H."/>
        </authorList>
    </citation>
    <scope>NUCLEOTIDE SEQUENCE [LARGE SCALE GENOMIC DNA]</scope>
    <source>
        <strain evidence="3">ShG14-8</strain>
    </source>
</reference>
<feature type="transmembrane region" description="Helical" evidence="2">
    <location>
        <begin position="25"/>
        <end position="46"/>
    </location>
</feature>
<gene>
    <name evidence="3" type="ORF">AWT59_1540</name>
</gene>